<evidence type="ECO:0000256" key="1">
    <source>
        <dbReference type="SAM" id="MobiDB-lite"/>
    </source>
</evidence>
<dbReference type="Proteomes" id="UP000283634">
    <property type="component" value="Unassembled WGS sequence"/>
</dbReference>
<protein>
    <recommendedName>
        <fullName evidence="2">PH-like domain-containing protein</fullName>
    </recommendedName>
</protein>
<dbReference type="Pfam" id="PF25402">
    <property type="entry name" value="PH_28"/>
    <property type="match status" value="1"/>
</dbReference>
<dbReference type="RefSeq" id="XP_029235088.1">
    <property type="nucleotide sequence ID" value="XM_029385136.1"/>
</dbReference>
<evidence type="ECO:0000313" key="4">
    <source>
        <dbReference type="Proteomes" id="UP000283634"/>
    </source>
</evidence>
<dbReference type="EMBL" id="MKGL01000400">
    <property type="protein sequence ID" value="RNE99244.1"/>
    <property type="molecule type" value="Genomic_DNA"/>
</dbReference>
<dbReference type="GeneID" id="40332317"/>
<accession>A0A3R7MAR3</accession>
<organism evidence="3 4">
    <name type="scientific">Trypanosoma rangeli</name>
    <dbReference type="NCBI Taxonomy" id="5698"/>
    <lineage>
        <taxon>Eukaryota</taxon>
        <taxon>Discoba</taxon>
        <taxon>Euglenozoa</taxon>
        <taxon>Kinetoplastea</taxon>
        <taxon>Metakinetoplastina</taxon>
        <taxon>Trypanosomatida</taxon>
        <taxon>Trypanosomatidae</taxon>
        <taxon>Trypanosoma</taxon>
        <taxon>Herpetosoma</taxon>
    </lineage>
</organism>
<dbReference type="AlphaFoldDB" id="A0A3R7MAR3"/>
<name>A0A3R7MAR3_TRYRA</name>
<feature type="domain" description="PH-like" evidence="2">
    <location>
        <begin position="102"/>
        <end position="211"/>
    </location>
</feature>
<evidence type="ECO:0000259" key="2">
    <source>
        <dbReference type="Pfam" id="PF25402"/>
    </source>
</evidence>
<gene>
    <name evidence="3" type="ORF">TraAM80_08384</name>
</gene>
<keyword evidence="4" id="KW-1185">Reference proteome</keyword>
<feature type="region of interest" description="Disordered" evidence="1">
    <location>
        <begin position="23"/>
        <end position="61"/>
    </location>
</feature>
<evidence type="ECO:0000313" key="3">
    <source>
        <dbReference type="EMBL" id="RNE99244.1"/>
    </source>
</evidence>
<feature type="compositionally biased region" description="Low complexity" evidence="1">
    <location>
        <begin position="48"/>
        <end position="61"/>
    </location>
</feature>
<sequence>MAESHTPLQALADRTAELNLLRQAKKAAAKSEPSREAQKLTLRTGQISDSTSLPSSEESYEPSLVLQVEPLASHRPPPCWGGSVSLGPLADAAEPAATSLHIGTFLVWKHHFSRNGAAKRILLVQREDEVVLLTLKKLHCLKKAPQLALRKDVAVVTGLQAYYSNAIHRDHVHIAECCLVVTRSGQQVAAVEMQSVGELQLAVQLLLPACTSRTRVTP</sequence>
<proteinExistence type="predicted"/>
<reference evidence="3 4" key="1">
    <citation type="journal article" date="2018" name="BMC Genomics">
        <title>Genomic comparison of Trypanosoma conorhini and Trypanosoma rangeli to Trypanosoma cruzi strains of high and low virulence.</title>
        <authorList>
            <person name="Bradwell K.R."/>
            <person name="Koparde V.N."/>
            <person name="Matveyev A.V."/>
            <person name="Serrano M.G."/>
            <person name="Alves J.M."/>
            <person name="Parikh H."/>
            <person name="Huang B."/>
            <person name="Lee V."/>
            <person name="Espinosa-Alvarez O."/>
            <person name="Ortiz P.A."/>
            <person name="Costa-Martins A.G."/>
            <person name="Teixeira M.M."/>
            <person name="Buck G.A."/>
        </authorList>
    </citation>
    <scope>NUCLEOTIDE SEQUENCE [LARGE SCALE GENOMIC DNA]</scope>
    <source>
        <strain evidence="3 4">AM80</strain>
    </source>
</reference>
<dbReference type="InterPro" id="IPR057418">
    <property type="entry name" value="PH-like_kinetoplastida"/>
</dbReference>
<comment type="caution">
    <text evidence="3">The sequence shown here is derived from an EMBL/GenBank/DDBJ whole genome shotgun (WGS) entry which is preliminary data.</text>
</comment>
<dbReference type="VEuPathDB" id="TriTrypDB:TRSC58_06251"/>